<name>A0A7H1NUD3_9PROT</name>
<gene>
    <name evidence="1" type="ORF">JGUZn3_21920</name>
</gene>
<dbReference type="RefSeq" id="WP_203413563.1">
    <property type="nucleotide sequence ID" value="NZ_CP060244.1"/>
</dbReference>
<accession>A0A7H1NUD3</accession>
<keyword evidence="2" id="KW-1185">Reference proteome</keyword>
<reference evidence="1 2" key="1">
    <citation type="submission" date="2020-08" db="EMBL/GenBank/DDBJ databases">
        <title>Complete genome sequence of Entomobacter blattae G55GP.</title>
        <authorList>
            <person name="Poehlein A."/>
            <person name="Guzman J."/>
            <person name="Daniel R."/>
            <person name="Vilcinskas A."/>
        </authorList>
    </citation>
    <scope>NUCLEOTIDE SEQUENCE [LARGE SCALE GENOMIC DNA]</scope>
    <source>
        <strain evidence="1 2">G55GP</strain>
    </source>
</reference>
<dbReference type="AlphaFoldDB" id="A0A7H1NUD3"/>
<organism evidence="1 2">
    <name type="scientific">Entomobacter blattae</name>
    <dbReference type="NCBI Taxonomy" id="2762277"/>
    <lineage>
        <taxon>Bacteria</taxon>
        <taxon>Pseudomonadati</taxon>
        <taxon>Pseudomonadota</taxon>
        <taxon>Alphaproteobacteria</taxon>
        <taxon>Acetobacterales</taxon>
        <taxon>Acetobacteraceae</taxon>
        <taxon>Entomobacter</taxon>
    </lineage>
</organism>
<dbReference type="Proteomes" id="UP000516349">
    <property type="component" value="Chromosome"/>
</dbReference>
<proteinExistence type="predicted"/>
<dbReference type="KEGG" id="ebla:JGUZn3_21920"/>
<protein>
    <submittedName>
        <fullName evidence="1">Uncharacterized protein</fullName>
    </submittedName>
</protein>
<evidence type="ECO:0000313" key="1">
    <source>
        <dbReference type="EMBL" id="QNT79393.1"/>
    </source>
</evidence>
<sequence>MMRVCKVFAKPNSVKQQLEAMGLLLEYFQTAIQQGYSSRVTRTQNDSPTAPGFYQWNETVRFLRDQLVTEGWKRRNISNIPLITHPKNIMSIDVCSGNKFTGVEDKAPSTRNSKGQATASLIEYNQYSLDLKELNTSDTERNKENIWILLFYLDQEKQELRSELSLPSKYSLIGSEDRKVTDWIMRLILPTLPLNPVPAEPLPNFGPDIDFTIAKKAG</sequence>
<dbReference type="EMBL" id="CP060244">
    <property type="protein sequence ID" value="QNT79393.1"/>
    <property type="molecule type" value="Genomic_DNA"/>
</dbReference>
<evidence type="ECO:0000313" key="2">
    <source>
        <dbReference type="Proteomes" id="UP000516349"/>
    </source>
</evidence>